<accession>A0A1E8Q094</accession>
<reference evidence="3 4" key="1">
    <citation type="submission" date="2016-09" db="EMBL/GenBank/DDBJ databases">
        <title>genome sequence of Mycobacterium sp. 739 SCH.</title>
        <authorList>
            <person name="Greninger A.L."/>
            <person name="Qin X."/>
            <person name="Jerome K."/>
            <person name="Vora S."/>
            <person name="Quinn K."/>
        </authorList>
    </citation>
    <scope>NUCLEOTIDE SEQUENCE [LARGE SCALE GENOMIC DNA]</scope>
    <source>
        <strain evidence="3 4">SCH</strain>
    </source>
</reference>
<dbReference type="SUPFAM" id="SSF46955">
    <property type="entry name" value="Putative DNA-binding domain"/>
    <property type="match status" value="1"/>
</dbReference>
<evidence type="ECO:0000256" key="1">
    <source>
        <dbReference type="ARBA" id="ARBA00023125"/>
    </source>
</evidence>
<evidence type="ECO:0000313" key="4">
    <source>
        <dbReference type="Proteomes" id="UP000178953"/>
    </source>
</evidence>
<evidence type="ECO:0000259" key="2">
    <source>
        <dbReference type="PROSITE" id="PS50937"/>
    </source>
</evidence>
<keyword evidence="4" id="KW-1185">Reference proteome</keyword>
<comment type="caution">
    <text evidence="3">The sequence shown here is derived from an EMBL/GenBank/DDBJ whole genome shotgun (WGS) entry which is preliminary data.</text>
</comment>
<dbReference type="InterPro" id="IPR000551">
    <property type="entry name" value="MerR-type_HTH_dom"/>
</dbReference>
<name>A0A1E8Q094_9MYCO</name>
<protein>
    <recommendedName>
        <fullName evidence="2">HTH merR-type domain-containing protein</fullName>
    </recommendedName>
</protein>
<sequence length="242" mass="26237">MAEYRLTDLEVASGVSARNIRAYRERGLLDPPRRQGRSAVYDERHLAQLQAISSLLRRGFSTAHIAEFIAGIRDGHDLGDVLGMHDALFGNRRARTAAEVGIDPDGPEAQRLRELGMADLVDGHLVVPDTELAGILARAADPVAYVRAVLRVAEAARDEIDALAAVVVATLKDVATERFGLPAAPTGEDMDALRRIVADHRALGERVIADRLDAAMQRHMTTAVSEYTTDVLLGGNWTSDGR</sequence>
<dbReference type="PANTHER" id="PTHR30204:SF93">
    <property type="entry name" value="HTH MERR-TYPE DOMAIN-CONTAINING PROTEIN"/>
    <property type="match status" value="1"/>
</dbReference>
<proteinExistence type="predicted"/>
<dbReference type="GO" id="GO:0003677">
    <property type="term" value="F:DNA binding"/>
    <property type="evidence" value="ECO:0007669"/>
    <property type="project" value="UniProtKB-KW"/>
</dbReference>
<keyword evidence="1" id="KW-0238">DNA-binding</keyword>
<dbReference type="PROSITE" id="PS50937">
    <property type="entry name" value="HTH_MERR_2"/>
    <property type="match status" value="1"/>
</dbReference>
<dbReference type="RefSeq" id="WP_070355487.1">
    <property type="nucleotide sequence ID" value="NZ_CP043474.1"/>
</dbReference>
<organism evidence="3 4">
    <name type="scientific">Mycolicibacterium grossiae</name>
    <dbReference type="NCBI Taxonomy" id="1552759"/>
    <lineage>
        <taxon>Bacteria</taxon>
        <taxon>Bacillati</taxon>
        <taxon>Actinomycetota</taxon>
        <taxon>Actinomycetes</taxon>
        <taxon>Mycobacteriales</taxon>
        <taxon>Mycobacteriaceae</taxon>
        <taxon>Mycolicibacterium</taxon>
    </lineage>
</organism>
<dbReference type="Pfam" id="PF13411">
    <property type="entry name" value="MerR_1"/>
    <property type="match status" value="1"/>
</dbReference>
<dbReference type="GO" id="GO:0003700">
    <property type="term" value="F:DNA-binding transcription factor activity"/>
    <property type="evidence" value="ECO:0007669"/>
    <property type="project" value="InterPro"/>
</dbReference>
<dbReference type="PANTHER" id="PTHR30204">
    <property type="entry name" value="REDOX-CYCLING DRUG-SENSING TRANSCRIPTIONAL ACTIVATOR SOXR"/>
    <property type="match status" value="1"/>
</dbReference>
<dbReference type="OrthoDB" id="3830374at2"/>
<dbReference type="InterPro" id="IPR009061">
    <property type="entry name" value="DNA-bd_dom_put_sf"/>
</dbReference>
<dbReference type="InterPro" id="IPR047057">
    <property type="entry name" value="MerR_fam"/>
</dbReference>
<evidence type="ECO:0000313" key="3">
    <source>
        <dbReference type="EMBL" id="OFJ51304.1"/>
    </source>
</evidence>
<feature type="domain" description="HTH merR-type" evidence="2">
    <location>
        <begin position="12"/>
        <end position="71"/>
    </location>
</feature>
<dbReference type="EMBL" id="MCHX01000071">
    <property type="protein sequence ID" value="OFJ51304.1"/>
    <property type="molecule type" value="Genomic_DNA"/>
</dbReference>
<dbReference type="Gene3D" id="1.10.1660.10">
    <property type="match status" value="1"/>
</dbReference>
<gene>
    <name evidence="3" type="ORF">BEL07_23570</name>
</gene>
<dbReference type="SMART" id="SM00422">
    <property type="entry name" value="HTH_MERR"/>
    <property type="match status" value="1"/>
</dbReference>
<dbReference type="Proteomes" id="UP000178953">
    <property type="component" value="Unassembled WGS sequence"/>
</dbReference>
<dbReference type="AlphaFoldDB" id="A0A1E8Q094"/>